<reference evidence="2" key="1">
    <citation type="submission" date="2021-06" db="EMBL/GenBank/DDBJ databases">
        <authorList>
            <person name="Hodson N. C."/>
            <person name="Mongue J. A."/>
            <person name="Jaron S. K."/>
        </authorList>
    </citation>
    <scope>NUCLEOTIDE SEQUENCE</scope>
</reference>
<keyword evidence="1" id="KW-1133">Transmembrane helix</keyword>
<sequence>MVREQCNLLNKCIAQRQLFLVLQCISYTTLCFVLLVRIPWWEKEFRRILPMWCYFCTSTFIRIYMTAAQAETVPQAEAELTTTLALIPTKHAGLETLHEVKFTHDILLQNPISIRFGNYLVFNRRVIITNLHQHFQLENSWSLRNFTSNIFQWTGMAFVKGLIPSK</sequence>
<evidence type="ECO:0000313" key="3">
    <source>
        <dbReference type="Proteomes" id="UP000708208"/>
    </source>
</evidence>
<keyword evidence="1" id="KW-0812">Transmembrane</keyword>
<dbReference type="Proteomes" id="UP000708208">
    <property type="component" value="Unassembled WGS sequence"/>
</dbReference>
<protein>
    <submittedName>
        <fullName evidence="2">Uncharacterized protein</fullName>
    </submittedName>
</protein>
<feature type="transmembrane region" description="Helical" evidence="1">
    <location>
        <begin position="18"/>
        <end position="36"/>
    </location>
</feature>
<name>A0A8J2LD32_9HEXA</name>
<organism evidence="2 3">
    <name type="scientific">Allacma fusca</name>
    <dbReference type="NCBI Taxonomy" id="39272"/>
    <lineage>
        <taxon>Eukaryota</taxon>
        <taxon>Metazoa</taxon>
        <taxon>Ecdysozoa</taxon>
        <taxon>Arthropoda</taxon>
        <taxon>Hexapoda</taxon>
        <taxon>Collembola</taxon>
        <taxon>Symphypleona</taxon>
        <taxon>Sminthuridae</taxon>
        <taxon>Allacma</taxon>
    </lineage>
</organism>
<gene>
    <name evidence="2" type="ORF">AFUS01_LOCUS39857</name>
</gene>
<keyword evidence="3" id="KW-1185">Reference proteome</keyword>
<comment type="caution">
    <text evidence="2">The sequence shown here is derived from an EMBL/GenBank/DDBJ whole genome shotgun (WGS) entry which is preliminary data.</text>
</comment>
<accession>A0A8J2LD32</accession>
<dbReference type="OrthoDB" id="8297772at2759"/>
<evidence type="ECO:0000313" key="2">
    <source>
        <dbReference type="EMBL" id="CAG7830029.1"/>
    </source>
</evidence>
<proteinExistence type="predicted"/>
<dbReference type="AlphaFoldDB" id="A0A8J2LD32"/>
<dbReference type="EMBL" id="CAJVCH010553904">
    <property type="protein sequence ID" value="CAG7830029.1"/>
    <property type="molecule type" value="Genomic_DNA"/>
</dbReference>
<keyword evidence="1" id="KW-0472">Membrane</keyword>
<evidence type="ECO:0000256" key="1">
    <source>
        <dbReference type="SAM" id="Phobius"/>
    </source>
</evidence>